<evidence type="ECO:0000313" key="3">
    <source>
        <dbReference type="Proteomes" id="UP000219369"/>
    </source>
</evidence>
<dbReference type="InterPro" id="IPR045518">
    <property type="entry name" value="2EXR"/>
</dbReference>
<proteinExistence type="predicted"/>
<dbReference type="VEuPathDB" id="FungiDB:FOIG_01883"/>
<dbReference type="PANTHER" id="PTHR35910">
    <property type="entry name" value="2EXR DOMAIN-CONTAINING PROTEIN"/>
    <property type="match status" value="1"/>
</dbReference>
<dbReference type="EMBL" id="FMJY01000006">
    <property type="protein sequence ID" value="SCO86449.1"/>
    <property type="molecule type" value="Genomic_DNA"/>
</dbReference>
<evidence type="ECO:0000313" key="2">
    <source>
        <dbReference type="EMBL" id="SCO86449.1"/>
    </source>
</evidence>
<dbReference type="AlphaFoldDB" id="A0A2H3TWY5"/>
<organism evidence="2 3">
    <name type="scientific">Fusarium oxysporum</name>
    <name type="common">Fusarium vascular wilt</name>
    <dbReference type="NCBI Taxonomy" id="5507"/>
    <lineage>
        <taxon>Eukaryota</taxon>
        <taxon>Fungi</taxon>
        <taxon>Dikarya</taxon>
        <taxon>Ascomycota</taxon>
        <taxon>Pezizomycotina</taxon>
        <taxon>Sordariomycetes</taxon>
        <taxon>Hypocreomycetidae</taxon>
        <taxon>Hypocreales</taxon>
        <taxon>Nectriaceae</taxon>
        <taxon>Fusarium</taxon>
        <taxon>Fusarium oxysporum species complex</taxon>
    </lineage>
</organism>
<sequence>MTQNERNPRSRGQDDMSTAKPKLDTFHLFKYLPYDLRHSIYVLATPRRVVRVEEGPVNPKEKRAWAEQDYESYFDYAFERFYKEMLVEMQVPKLHPDLAAFAHNWRHRIPWASYNSGHKQTCLEAYGFTSNQPLHEPWQPSEETPRIPTDWLVDYPELAFELTRKSCLYSDAEIPVFLHVCSESRQALVNWGYRLFFATRTTGPRTWFHPGRDRLCIPHTVESFPRTDDRDYGSGLPGEAHTPYPCPEPGLLLSGCHWDIGQYRVDDLKQVKNVILERPSTGTNQEKLANKIQSILPLLSGLDELLLEDWGLEDFRYWLYPFRGSHAVEVKTPASSVACIPVEDIDAIGYAFWERSRPVDEDRLGPLCYTGYRNSDFNEYLTSPSRSQPYHVAYAEGVKARLLTWRSELTTAQAQKPRIPTIVHVNICPDSCSEIYMSNRHRFWEALKSLSDEQIQEPDFRANFSQQMNDCPPPFRIKWRDLDWGVEWPETVEIVARLTDARAIDWLSEGTLQAWYLNHSDIPEPQFIKL</sequence>
<dbReference type="Pfam" id="PF20150">
    <property type="entry name" value="2EXR"/>
    <property type="match status" value="1"/>
</dbReference>
<dbReference type="VEuPathDB" id="FungiDB:FOMG_10996"/>
<evidence type="ECO:0000259" key="1">
    <source>
        <dbReference type="Pfam" id="PF20150"/>
    </source>
</evidence>
<feature type="domain" description="2EXR" evidence="1">
    <location>
        <begin position="26"/>
        <end position="215"/>
    </location>
</feature>
<dbReference type="OrthoDB" id="3513892at2759"/>
<dbReference type="PANTHER" id="PTHR35910:SF6">
    <property type="entry name" value="2EXR DOMAIN-CONTAINING PROTEIN"/>
    <property type="match status" value="1"/>
</dbReference>
<reference evidence="3" key="1">
    <citation type="submission" date="2016-09" db="EMBL/GenBank/DDBJ databases">
        <authorList>
            <person name="Guldener U."/>
        </authorList>
    </citation>
    <scope>NUCLEOTIDE SEQUENCE [LARGE SCALE GENOMIC DNA]</scope>
    <source>
        <strain evidence="3">V64-1</strain>
    </source>
</reference>
<dbReference type="VEuPathDB" id="FungiDB:FOC1_g10015106"/>
<dbReference type="VEuPathDB" id="FungiDB:HZS61_015035"/>
<dbReference type="VEuPathDB" id="FungiDB:FOXG_18434"/>
<protein>
    <recommendedName>
        <fullName evidence="1">2EXR domain-containing protein</fullName>
    </recommendedName>
</protein>
<name>A0A2H3TWY5_FUSOX</name>
<gene>
    <name evidence="2" type="ORF">FRV6_10576</name>
</gene>
<dbReference type="Proteomes" id="UP000219369">
    <property type="component" value="Unassembled WGS sequence"/>
</dbReference>
<dbReference type="VEuPathDB" id="FungiDB:FOZG_09206"/>
<dbReference type="VEuPathDB" id="FungiDB:FOC4_g10002088"/>
<accession>A0A2H3TWY5</accession>